<dbReference type="InterPro" id="IPR013126">
    <property type="entry name" value="Hsp_70_fam"/>
</dbReference>
<dbReference type="Pfam" id="PF00012">
    <property type="entry name" value="HSP70"/>
    <property type="match status" value="1"/>
</dbReference>
<reference evidence="5" key="1">
    <citation type="journal article" date="2019" name="bioRxiv">
        <title>The Genome of the Zebra Mussel, Dreissena polymorpha: A Resource for Invasive Species Research.</title>
        <authorList>
            <person name="McCartney M.A."/>
            <person name="Auch B."/>
            <person name="Kono T."/>
            <person name="Mallez S."/>
            <person name="Zhang Y."/>
            <person name="Obille A."/>
            <person name="Becker A."/>
            <person name="Abrahante J.E."/>
            <person name="Garbe J."/>
            <person name="Badalamenti J.P."/>
            <person name="Herman A."/>
            <person name="Mangelson H."/>
            <person name="Liachko I."/>
            <person name="Sullivan S."/>
            <person name="Sone E.D."/>
            <person name="Koren S."/>
            <person name="Silverstein K.A.T."/>
            <person name="Beckman K.B."/>
            <person name="Gohl D.M."/>
        </authorList>
    </citation>
    <scope>NUCLEOTIDE SEQUENCE</scope>
    <source>
        <strain evidence="5">Duluth1</strain>
        <tissue evidence="5">Whole animal</tissue>
    </source>
</reference>
<dbReference type="CDD" id="cd10229">
    <property type="entry name" value="ASKHA_NBD_HSP70_HSPA12"/>
    <property type="match status" value="1"/>
</dbReference>
<dbReference type="OrthoDB" id="2963168at2759"/>
<evidence type="ECO:0000313" key="6">
    <source>
        <dbReference type="Proteomes" id="UP000828390"/>
    </source>
</evidence>
<comment type="similarity">
    <text evidence="1">Belongs to the heat shock protein 70 family.</text>
</comment>
<accession>A0A9D4NG98</accession>
<dbReference type="GO" id="GO:0005524">
    <property type="term" value="F:ATP binding"/>
    <property type="evidence" value="ECO:0007669"/>
    <property type="project" value="UniProtKB-KW"/>
</dbReference>
<evidence type="ECO:0000256" key="3">
    <source>
        <dbReference type="ARBA" id="ARBA00022840"/>
    </source>
</evidence>
<dbReference type="EMBL" id="JAIWYP010000001">
    <property type="protein sequence ID" value="KAH3893741.1"/>
    <property type="molecule type" value="Genomic_DNA"/>
</dbReference>
<dbReference type="Proteomes" id="UP000828390">
    <property type="component" value="Unassembled WGS sequence"/>
</dbReference>
<name>A0A9D4NG98_DREPO</name>
<feature type="region of interest" description="Disordered" evidence="4">
    <location>
        <begin position="1"/>
        <end position="33"/>
    </location>
</feature>
<gene>
    <name evidence="5" type="ORF">DPMN_017891</name>
</gene>
<dbReference type="Gene3D" id="3.30.420.40">
    <property type="match status" value="2"/>
</dbReference>
<dbReference type="AlphaFoldDB" id="A0A9D4NG98"/>
<evidence type="ECO:0000256" key="1">
    <source>
        <dbReference type="ARBA" id="ARBA00007381"/>
    </source>
</evidence>
<feature type="compositionally biased region" description="Pro residues" evidence="4">
    <location>
        <begin position="7"/>
        <end position="20"/>
    </location>
</feature>
<reference evidence="5" key="2">
    <citation type="submission" date="2020-11" db="EMBL/GenBank/DDBJ databases">
        <authorList>
            <person name="McCartney M.A."/>
            <person name="Auch B."/>
            <person name="Kono T."/>
            <person name="Mallez S."/>
            <person name="Becker A."/>
            <person name="Gohl D.M."/>
            <person name="Silverstein K.A.T."/>
            <person name="Koren S."/>
            <person name="Bechman K.B."/>
            <person name="Herman A."/>
            <person name="Abrahante J.E."/>
            <person name="Garbe J."/>
        </authorList>
    </citation>
    <scope>NUCLEOTIDE SEQUENCE</scope>
    <source>
        <strain evidence="5">Duluth1</strain>
        <tissue evidence="5">Whole animal</tissue>
    </source>
</reference>
<keyword evidence="2" id="KW-0547">Nucleotide-binding</keyword>
<evidence type="ECO:0000256" key="4">
    <source>
        <dbReference type="SAM" id="MobiDB-lite"/>
    </source>
</evidence>
<keyword evidence="3" id="KW-0067">ATP-binding</keyword>
<evidence type="ECO:0000313" key="5">
    <source>
        <dbReference type="EMBL" id="KAH3893741.1"/>
    </source>
</evidence>
<dbReference type="GO" id="GO:0140662">
    <property type="term" value="F:ATP-dependent protein folding chaperone"/>
    <property type="evidence" value="ECO:0007669"/>
    <property type="project" value="InterPro"/>
</dbReference>
<sequence length="635" mass="71332">MASSSPNPSPPLAPRTPKPSPFRVQPGIRAAPPATSNPAIELLEISPDPRLVIAIDFGSYASGYAWQFRTDFERDRLDIHINTKWSEGGLCCYKTLTALLLKPDKSVAEFGFRADKRFSTIKEEEADWENWYFFRGFKMMLYANANSLDANTTVEAANGKHLSASLVFGKSMQFMKDHAIKNLKEAGVPYIEDDTKWVITIPAIWTDRAKGLMRKAATEVAGIPADNLTIALEPECAAIYCSQLTRQQLEIDGDGGKLRYIAAPDSVLMLVDMGGGTVDVTTVRVGERGQMEHVQMSGGGPWGGMRIDDKFFAMLRDLIGQDVLDRFVTENEMDYFDLRMDFETQKREVKHPSDSDSSPRFRLRIPDSLKTLWEKKTNKPISEIMKQDHIREKDIKFASSRLSFPIKIIQEMFDEGVQEILNCTNKILVSKEVKGLPITALIAVGGFAMSSYVIKALRQELGEKNIPVVRPQITELAVLLGAVLFGHKEDIITSRIMPYTYGVSCTMEFNAERHSVEHRFEDGGRLWANNSFRKHVTRGQAVKLGEWIVDKDYFPEGEHQTSATIYVFTSDKTDPNHITDEGCQFVGQFDVEFPQTVAKPMARKAVTVAMRFGGTELEVRATSSDGKTYKKKLKF</sequence>
<protein>
    <recommendedName>
        <fullName evidence="7">Heat shock 70 kDa protein 12A</fullName>
    </recommendedName>
</protein>
<keyword evidence="6" id="KW-1185">Reference proteome</keyword>
<dbReference type="InterPro" id="IPR043129">
    <property type="entry name" value="ATPase_NBD"/>
</dbReference>
<proteinExistence type="inferred from homology"/>
<comment type="caution">
    <text evidence="5">The sequence shown here is derived from an EMBL/GenBank/DDBJ whole genome shotgun (WGS) entry which is preliminary data.</text>
</comment>
<organism evidence="5 6">
    <name type="scientific">Dreissena polymorpha</name>
    <name type="common">Zebra mussel</name>
    <name type="synonym">Mytilus polymorpha</name>
    <dbReference type="NCBI Taxonomy" id="45954"/>
    <lineage>
        <taxon>Eukaryota</taxon>
        <taxon>Metazoa</taxon>
        <taxon>Spiralia</taxon>
        <taxon>Lophotrochozoa</taxon>
        <taxon>Mollusca</taxon>
        <taxon>Bivalvia</taxon>
        <taxon>Autobranchia</taxon>
        <taxon>Heteroconchia</taxon>
        <taxon>Euheterodonta</taxon>
        <taxon>Imparidentia</taxon>
        <taxon>Neoheterodontei</taxon>
        <taxon>Myida</taxon>
        <taxon>Dreissenoidea</taxon>
        <taxon>Dreissenidae</taxon>
        <taxon>Dreissena</taxon>
    </lineage>
</organism>
<dbReference type="PANTHER" id="PTHR14187:SF5">
    <property type="entry name" value="HEAT SHOCK 70 KDA PROTEIN 12A"/>
    <property type="match status" value="1"/>
</dbReference>
<evidence type="ECO:0008006" key="7">
    <source>
        <dbReference type="Google" id="ProtNLM"/>
    </source>
</evidence>
<dbReference type="SUPFAM" id="SSF53067">
    <property type="entry name" value="Actin-like ATPase domain"/>
    <property type="match status" value="2"/>
</dbReference>
<evidence type="ECO:0000256" key="2">
    <source>
        <dbReference type="ARBA" id="ARBA00022741"/>
    </source>
</evidence>
<dbReference type="PANTHER" id="PTHR14187">
    <property type="entry name" value="ALPHA KINASE/ELONGATION FACTOR 2 KINASE"/>
    <property type="match status" value="1"/>
</dbReference>